<keyword evidence="4" id="KW-1185">Reference proteome</keyword>
<feature type="domain" description="Bacterial Ig-like" evidence="2">
    <location>
        <begin position="360"/>
        <end position="442"/>
    </location>
</feature>
<gene>
    <name evidence="3" type="ORF">EGT50_12115</name>
</gene>
<dbReference type="InterPro" id="IPR032109">
    <property type="entry name" value="Big_3_5"/>
</dbReference>
<evidence type="ECO:0000313" key="3">
    <source>
        <dbReference type="EMBL" id="RVW02144.1"/>
    </source>
</evidence>
<dbReference type="RefSeq" id="WP_127954807.1">
    <property type="nucleotide sequence ID" value="NZ_RKLO01000004.1"/>
</dbReference>
<feature type="signal peptide" evidence="1">
    <location>
        <begin position="1"/>
        <end position="19"/>
    </location>
</feature>
<protein>
    <submittedName>
        <fullName evidence="3">Ig-like domain repeat protein</fullName>
    </submittedName>
</protein>
<dbReference type="EMBL" id="RKLO01000004">
    <property type="protein sequence ID" value="RVW02144.1"/>
    <property type="molecule type" value="Genomic_DNA"/>
</dbReference>
<dbReference type="GO" id="GO:0005975">
    <property type="term" value="P:carbohydrate metabolic process"/>
    <property type="evidence" value="ECO:0007669"/>
    <property type="project" value="UniProtKB-ARBA"/>
</dbReference>
<organism evidence="3 4">
    <name type="scientific">Rhodococcus xishaensis</name>
    <dbReference type="NCBI Taxonomy" id="2487364"/>
    <lineage>
        <taxon>Bacteria</taxon>
        <taxon>Bacillati</taxon>
        <taxon>Actinomycetota</taxon>
        <taxon>Actinomycetes</taxon>
        <taxon>Mycobacteriales</taxon>
        <taxon>Nocardiaceae</taxon>
        <taxon>Rhodococcus</taxon>
    </lineage>
</organism>
<proteinExistence type="predicted"/>
<dbReference type="Gene3D" id="2.60.40.10">
    <property type="entry name" value="Immunoglobulins"/>
    <property type="match status" value="6"/>
</dbReference>
<dbReference type="Proteomes" id="UP000283479">
    <property type="component" value="Unassembled WGS sequence"/>
</dbReference>
<reference evidence="3 4" key="1">
    <citation type="submission" date="2018-11" db="EMBL/GenBank/DDBJ databases">
        <title>Rhodococcus spongicola sp. nov. and Rhodococcus xishaensis sp. nov. from marine sponges.</title>
        <authorList>
            <person name="Li L."/>
            <person name="Lin H.W."/>
        </authorList>
    </citation>
    <scope>NUCLEOTIDE SEQUENCE [LARGE SCALE GENOMIC DNA]</scope>
    <source>
        <strain evidence="3 4">LHW51113</strain>
    </source>
</reference>
<feature type="domain" description="Bacterial Ig-like" evidence="2">
    <location>
        <begin position="454"/>
        <end position="537"/>
    </location>
</feature>
<dbReference type="InterPro" id="IPR013783">
    <property type="entry name" value="Ig-like_fold"/>
</dbReference>
<comment type="caution">
    <text evidence="3">The sequence shown here is derived from an EMBL/GenBank/DDBJ whole genome shotgun (WGS) entry which is preliminary data.</text>
</comment>
<feature type="chain" id="PRO_5038665439" evidence="1">
    <location>
        <begin position="20"/>
        <end position="739"/>
    </location>
</feature>
<evidence type="ECO:0000256" key="1">
    <source>
        <dbReference type="SAM" id="SignalP"/>
    </source>
</evidence>
<accession>A0A438ATT7</accession>
<name>A0A438ATT7_9NOCA</name>
<feature type="domain" description="Bacterial Ig-like" evidence="2">
    <location>
        <begin position="549"/>
        <end position="628"/>
    </location>
</feature>
<feature type="domain" description="Bacterial Ig-like" evidence="2">
    <location>
        <begin position="641"/>
        <end position="723"/>
    </location>
</feature>
<feature type="domain" description="Bacterial Ig-like" evidence="2">
    <location>
        <begin position="267"/>
        <end position="351"/>
    </location>
</feature>
<feature type="domain" description="Bacterial Ig-like" evidence="2">
    <location>
        <begin position="175"/>
        <end position="258"/>
    </location>
</feature>
<evidence type="ECO:0000313" key="4">
    <source>
        <dbReference type="Proteomes" id="UP000283479"/>
    </source>
</evidence>
<dbReference type="OrthoDB" id="4527838at2"/>
<dbReference type="Pfam" id="PF16640">
    <property type="entry name" value="Big_3_5"/>
    <property type="match status" value="6"/>
</dbReference>
<sequence>MVGRGLRRIVGGISVFAMAAGFAASVGVGSAAAASESVSWSDGNTSFKRTVSDTTVSVGQIIEVKTRFERDWALEIIYEVNEHHPSCFEFVSSNKSNPQVKSDYTRVSGSWTVRPYFDPTSQTFTFEYRVTEDCARDTPLSTGMSYSGSLGSGSYKTKGPNITVAKNNTTTSLAAVSGPVVAGVPVTLSATVTGGAQGDPVDFYDGGTKVGSGQLNSSAVATYEWTPSEAGTRSLQAKFSSTAKAKSSQSSTQDVQVNEPQSTGVVVSVPGTATTGEQVELTAQVSPAEAQGTVAFSVDGAPVGDPVEVVGGAAVLSHAFGAAGEYSVTAEFTAAPGFTNASAAAQTVTVSDAVTSLEVSAPGEAITGEPVELTAAVSPVEAQGTVQFFDGGAPIGGPVEVVNGAAVLSHAFGAAGDASVTAEFTGAPGFTNASGAPVTVAVSDPDVVTSLEVSAPGEAITGEPVELTAAVTPVEAQGTVQFFDGDAPVGDPVEVVNGAASLSHTFGAAGEYGISAVFTGAPGFTDASTAGQTVTVSDVVTSLEIQLSDTATAGEPVGLSALVSPVPSGGTVQFKVNNVDVGDPVEVDGSGRAILPYTFDAAGDYGISAEYSGTTGFAGSSSAATVSVSDPSDPSSSVVITSSPSATVGVPFTLRAQVLPADATGTVQFFDGGVQIGDPVAVIEGFAELVYTFDSVGPHEIHVEYSGAAGVEGSTSQVQVLDVAESSDAGTGSLGSLGL</sequence>
<dbReference type="AlphaFoldDB" id="A0A438ATT7"/>
<evidence type="ECO:0000259" key="2">
    <source>
        <dbReference type="Pfam" id="PF16640"/>
    </source>
</evidence>
<keyword evidence="1" id="KW-0732">Signal</keyword>